<dbReference type="STRING" id="565045.NOR51B_1603"/>
<dbReference type="RefSeq" id="WP_009020402.1">
    <property type="nucleotide sequence ID" value="NZ_DS999411.1"/>
</dbReference>
<evidence type="ECO:0000259" key="4">
    <source>
        <dbReference type="Pfam" id="PF01571"/>
    </source>
</evidence>
<comment type="similarity">
    <text evidence="1">Belongs to the GcvT family.</text>
</comment>
<dbReference type="GO" id="GO:0008480">
    <property type="term" value="F:sarcosine dehydrogenase activity"/>
    <property type="evidence" value="ECO:0007669"/>
    <property type="project" value="UniProtKB-EC"/>
</dbReference>
<gene>
    <name evidence="7" type="ORF">NOR51B_1603</name>
</gene>
<dbReference type="HOGENOM" id="CLU_007884_11_0_6"/>
<feature type="domain" description="GCVT N-terminal" evidence="4">
    <location>
        <begin position="426"/>
        <end position="703"/>
    </location>
</feature>
<evidence type="ECO:0000313" key="7">
    <source>
        <dbReference type="EMBL" id="EED35656.1"/>
    </source>
</evidence>
<dbReference type="EC" id="1.5.8.3" evidence="7"/>
<dbReference type="Pfam" id="PF08669">
    <property type="entry name" value="GCV_T_C"/>
    <property type="match status" value="1"/>
</dbReference>
<dbReference type="InterPro" id="IPR013977">
    <property type="entry name" value="GcvT_C"/>
</dbReference>
<dbReference type="SUPFAM" id="SSF51905">
    <property type="entry name" value="FAD/NAD(P)-binding domain"/>
    <property type="match status" value="1"/>
</dbReference>
<evidence type="ECO:0000259" key="6">
    <source>
        <dbReference type="Pfam" id="PF16350"/>
    </source>
</evidence>
<dbReference type="Proteomes" id="UP000004699">
    <property type="component" value="Unassembled WGS sequence"/>
</dbReference>
<dbReference type="PANTHER" id="PTHR43757:SF15">
    <property type="entry name" value="PYRUVATE DEHYDROGENASE PHOSPHATASE REGULATORY SUBUNIT, MITOCHONDRIAL-LIKE"/>
    <property type="match status" value="1"/>
</dbReference>
<dbReference type="Pfam" id="PF01571">
    <property type="entry name" value="GCV_T"/>
    <property type="match status" value="1"/>
</dbReference>
<dbReference type="SUPFAM" id="SSF101790">
    <property type="entry name" value="Aminomethyltransferase beta-barrel domain"/>
    <property type="match status" value="1"/>
</dbReference>
<evidence type="ECO:0000259" key="3">
    <source>
        <dbReference type="Pfam" id="PF01266"/>
    </source>
</evidence>
<dbReference type="eggNOG" id="COG0665">
    <property type="taxonomic scope" value="Bacteria"/>
</dbReference>
<dbReference type="SUPFAM" id="SSF103025">
    <property type="entry name" value="Folate-binding domain"/>
    <property type="match status" value="1"/>
</dbReference>
<dbReference type="Gene3D" id="3.50.50.60">
    <property type="entry name" value="FAD/NAD(P)-binding domain"/>
    <property type="match status" value="1"/>
</dbReference>
<dbReference type="InterPro" id="IPR036188">
    <property type="entry name" value="FAD/NAD-bd_sf"/>
</dbReference>
<dbReference type="InterPro" id="IPR006222">
    <property type="entry name" value="GCVT_N"/>
</dbReference>
<proteinExistence type="inferred from homology"/>
<dbReference type="InterPro" id="IPR032503">
    <property type="entry name" value="FAO_M"/>
</dbReference>
<name>B8KY47_9GAMM</name>
<dbReference type="OrthoDB" id="5287468at2"/>
<feature type="domain" description="Aminomethyltransferase C-terminal" evidence="5">
    <location>
        <begin position="725"/>
        <end position="809"/>
    </location>
</feature>
<dbReference type="InterPro" id="IPR006076">
    <property type="entry name" value="FAD-dep_OxRdtase"/>
</dbReference>
<dbReference type="InterPro" id="IPR029043">
    <property type="entry name" value="GcvT/YgfZ_C"/>
</dbReference>
<dbReference type="Gene3D" id="3.30.9.10">
    <property type="entry name" value="D-Amino Acid Oxidase, subunit A, domain 2"/>
    <property type="match status" value="1"/>
</dbReference>
<dbReference type="PROSITE" id="PS51257">
    <property type="entry name" value="PROKAR_LIPOPROTEIN"/>
    <property type="match status" value="1"/>
</dbReference>
<dbReference type="Gene3D" id="3.30.1360.120">
    <property type="entry name" value="Probable tRNA modification gtpase trme, domain 1"/>
    <property type="match status" value="1"/>
</dbReference>
<dbReference type="InterPro" id="IPR028896">
    <property type="entry name" value="GcvT/YgfZ/DmdA"/>
</dbReference>
<dbReference type="eggNOG" id="COG0404">
    <property type="taxonomic scope" value="Bacteria"/>
</dbReference>
<dbReference type="PANTHER" id="PTHR43757">
    <property type="entry name" value="AMINOMETHYLTRANSFERASE"/>
    <property type="match status" value="1"/>
</dbReference>
<protein>
    <submittedName>
        <fullName evidence="7">Sarcosine dehydrogenase</fullName>
        <ecNumber evidence="7">1.5.8.3</ecNumber>
    </submittedName>
</protein>
<accession>B8KY47</accession>
<dbReference type="SUPFAM" id="SSF54373">
    <property type="entry name" value="FAD-linked reductases, C-terminal domain"/>
    <property type="match status" value="1"/>
</dbReference>
<evidence type="ECO:0000313" key="8">
    <source>
        <dbReference type="Proteomes" id="UP000004699"/>
    </source>
</evidence>
<reference evidence="8" key="1">
    <citation type="journal article" date="2013" name="BMC Microbiol.">
        <title>Taxonomy and evolution of bacteriochlorophyll a-containing members of the OM60/NOR5 clade of marine gammaproteobacteria: description of Luminiphilus syltensis gen. nov., sp. nov., reclassification of Haliea rubra as Pseudohaliea rubra gen. nov., comb. nov., and emendation of Chromatocurvus halotolerans.</title>
        <authorList>
            <person name="Spring S."/>
            <person name="Riedel T."/>
            <person name="Sproer C."/>
            <person name="Yan S."/>
            <person name="Harder J."/>
            <person name="Fuchs B.M."/>
        </authorList>
    </citation>
    <scope>NUCLEOTIDE SEQUENCE [LARGE SCALE GENOMIC DNA]</scope>
    <source>
        <strain evidence="8">NOR51-B</strain>
    </source>
</reference>
<dbReference type="InterPro" id="IPR027266">
    <property type="entry name" value="TrmE/GcvT-like"/>
</dbReference>
<dbReference type="Gene3D" id="3.30.70.1400">
    <property type="entry name" value="Aminomethyltransferase beta-barrel domains"/>
    <property type="match status" value="1"/>
</dbReference>
<evidence type="ECO:0000256" key="1">
    <source>
        <dbReference type="ARBA" id="ARBA00008609"/>
    </source>
</evidence>
<feature type="domain" description="FAD dependent oxidoreductase" evidence="3">
    <location>
        <begin position="11"/>
        <end position="366"/>
    </location>
</feature>
<dbReference type="AlphaFoldDB" id="B8KY47"/>
<evidence type="ECO:0000259" key="5">
    <source>
        <dbReference type="Pfam" id="PF08669"/>
    </source>
</evidence>
<dbReference type="Pfam" id="PF16350">
    <property type="entry name" value="FAO_M"/>
    <property type="match status" value="1"/>
</dbReference>
<dbReference type="EMBL" id="DS999411">
    <property type="protein sequence ID" value="EED35656.1"/>
    <property type="molecule type" value="Genomic_DNA"/>
</dbReference>
<organism evidence="7 8">
    <name type="scientific">Luminiphilus syltensis NOR5-1B</name>
    <dbReference type="NCBI Taxonomy" id="565045"/>
    <lineage>
        <taxon>Bacteria</taxon>
        <taxon>Pseudomonadati</taxon>
        <taxon>Pseudomonadota</taxon>
        <taxon>Gammaproteobacteria</taxon>
        <taxon>Cellvibrionales</taxon>
        <taxon>Halieaceae</taxon>
        <taxon>Luminiphilus</taxon>
    </lineage>
</organism>
<feature type="domain" description="FAD dependent oxidoreductase central" evidence="6">
    <location>
        <begin position="370"/>
        <end position="423"/>
    </location>
</feature>
<dbReference type="Gene3D" id="2.40.30.110">
    <property type="entry name" value="Aminomethyltransferase beta-barrel domains"/>
    <property type="match status" value="1"/>
</dbReference>
<sequence>MSKPIPGSANVVIIGGGIIGCSVAYHLTKLGVKDVVLFERRQLTCGTTWHAAGLITTLRATENQTWLAKYTRDLYERLEEETGQATGFSPIGSIQVASTAEKVEEMRRGCDVAASFGVESMEISPSEVKNLWPLANVDDVLAGFHFPHDGRANPTDTTQALARGARLGGAKIFENTCVGDVLLENGRVVGVKVAGNKITADVVVNCTGMWAREVGLQSGVAIPLQAAEHYYLVTDSIEGISTELPILRDPGKQSYYREETGKLMIGLFEDKAAAWDVPKIPEEFCFDDLPPDWERLMPYLETAMERVPISMDSGIQLFFCGPESFTPDHNYIMGQAPNVDGYFVAAGFNSLGILSAGGAGKALADWIVSGYSPRDFFDSDIRRFLPHQNNSKYLKDRVVESLGIGYQYHWPYRQWETARGAKRLLLHDKLIEKNACMGEGAGWERPNWYAPDGEEPKYEYSYGRQNWFDFSAEEHRAVRESVGVFELSSFSKFLVQGRDAAKYLNWICTNEVDVPNGRSVYTQWLNERGTIEADLTVTRLEEDSFLVVTAAFTYTHVFYWLKQNIRDGEFVTVTDVTTTYGVLSVQGPSSRALLEKMSGSPLSNEIHPFGWMRDIDIGYATVKALRISYVGELGWELYIPSEYLAYIFDELMEAGDEFGLRLCGYHALNSLRLEKAFREWGHDIGSDDDQRESGLMFAAKLEKAGGFLGAEALQQRRNNDQKLTKRLVQFLMKSPEPLLYHNEPILCNGERVGYTSSAAYGHTLGGSVALGYVRHDAGVDGDLISQSKFEIVVAGVRHEAHASLKPMYDPSSLRTKG</sequence>
<evidence type="ECO:0000256" key="2">
    <source>
        <dbReference type="ARBA" id="ARBA00023002"/>
    </source>
</evidence>
<dbReference type="Pfam" id="PF01266">
    <property type="entry name" value="DAO"/>
    <property type="match status" value="1"/>
</dbReference>
<keyword evidence="8" id="KW-1185">Reference proteome</keyword>
<keyword evidence="2 7" id="KW-0560">Oxidoreductase</keyword>